<dbReference type="GO" id="GO:0015293">
    <property type="term" value="F:symporter activity"/>
    <property type="evidence" value="ECO:0007669"/>
    <property type="project" value="InterPro"/>
</dbReference>
<dbReference type="Gene3D" id="1.20.1250.20">
    <property type="entry name" value="MFS general substrate transporter like domains"/>
    <property type="match status" value="2"/>
</dbReference>
<organism evidence="4">
    <name type="scientific">Albugo laibachii Nc14</name>
    <dbReference type="NCBI Taxonomy" id="890382"/>
    <lineage>
        <taxon>Eukaryota</taxon>
        <taxon>Sar</taxon>
        <taxon>Stramenopiles</taxon>
        <taxon>Oomycota</taxon>
        <taxon>Peronosporomycetes</taxon>
        <taxon>Albuginales</taxon>
        <taxon>Albuginaceae</taxon>
        <taxon>Albugo</taxon>
    </lineage>
</organism>
<feature type="transmembrane region" description="Helical" evidence="3">
    <location>
        <begin position="495"/>
        <end position="514"/>
    </location>
</feature>
<accession>F0WTE9</accession>
<dbReference type="SUPFAM" id="SSF103473">
    <property type="entry name" value="MFS general substrate transporter"/>
    <property type="match status" value="1"/>
</dbReference>
<reference evidence="4" key="1">
    <citation type="journal article" date="2011" name="PLoS Biol.">
        <title>Gene gain and loss during evolution of obligate parasitism in the white rust pathogen of Arabidopsis thaliana.</title>
        <authorList>
            <person name="Kemen E."/>
            <person name="Gardiner A."/>
            <person name="Schultz-Larsen T."/>
            <person name="Kemen A.C."/>
            <person name="Balmuth A.L."/>
            <person name="Robert-Seilaniantz A."/>
            <person name="Bailey K."/>
            <person name="Holub E."/>
            <person name="Studholme D.J."/>
            <person name="Maclean D."/>
            <person name="Jones J.D."/>
        </authorList>
    </citation>
    <scope>NUCLEOTIDE SEQUENCE</scope>
</reference>
<evidence type="ECO:0000313" key="4">
    <source>
        <dbReference type="EMBL" id="CCA24639.1"/>
    </source>
</evidence>
<sequence length="552" mass="60759">MDNIDHAARKLQIEANSRQKSCEGTHSTDSEQWTATQYLAYGVGHVLNDMCASTWFSYLLVFLREVVHLSPIDSAIIMFSGQIADGVATPLVGIFSDRSKGLPSLGLGKRKFWVALGALCVLLCFFFVFATCAPRWFYTRPSRLVLLIYYSITASLFNCGWAAVQVSHMAMVPELSNDNNVRCILSSVRYAFTILSNVLVFGVFYLLIHAEHPYNVPNASKFTHSAYVSLCVGGACVLFFLIGTKERTTLDNSGDFSDQNLDDLATERSLTLSSQQNPNVNITRPILALDQLCGEPNTSSRRECTDTGNNRKSTEMGWSDWFYLPMFYKVGLAYMCTRLVVNMTQVYIPLYLIVTLHMGATSIALVPLVVYLSGFIATIAIGPLKQKLGRAGSFNVGSALIVIALTFSYFLEPSSAKWIYLVSVILGIGNSVLMVCSVCLEGDLVGTNVESGAFVYGAMSFTDKVSNGIAILFIQNKREETVFFPSRDADLLRKVFCIIPSLAAIVGAAAVLHIKYSNKSSSGKKQASDQDLDPEEQNLWLQTDESRAYGSL</sequence>
<dbReference type="InterPro" id="IPR039672">
    <property type="entry name" value="MFS_2"/>
</dbReference>
<feature type="region of interest" description="Disordered" evidence="2">
    <location>
        <begin position="520"/>
        <end position="552"/>
    </location>
</feature>
<dbReference type="PANTHER" id="PTHR11328">
    <property type="entry name" value="MAJOR FACILITATOR SUPERFAMILY DOMAIN-CONTAINING PROTEIN"/>
    <property type="match status" value="1"/>
</dbReference>
<dbReference type="InterPro" id="IPR036259">
    <property type="entry name" value="MFS_trans_sf"/>
</dbReference>
<dbReference type="HOGENOM" id="CLU_030068_1_1_1"/>
<evidence type="ECO:0000256" key="1">
    <source>
        <dbReference type="ARBA" id="ARBA00008335"/>
    </source>
</evidence>
<feature type="transmembrane region" description="Helical" evidence="3">
    <location>
        <begin position="144"/>
        <end position="170"/>
    </location>
</feature>
<gene>
    <name evidence="4" type="primary">AlNc14C250G9628</name>
    <name evidence="4" type="ORF">ALNC14_107830</name>
</gene>
<feature type="transmembrane region" description="Helical" evidence="3">
    <location>
        <begin position="452"/>
        <end position="474"/>
    </location>
</feature>
<keyword evidence="3" id="KW-0472">Membrane</keyword>
<feature type="transmembrane region" description="Helical" evidence="3">
    <location>
        <begin position="190"/>
        <end position="210"/>
    </location>
</feature>
<keyword evidence="3" id="KW-1133">Transmembrane helix</keyword>
<keyword evidence="3" id="KW-0812">Transmembrane</keyword>
<name>F0WTE9_9STRA</name>
<evidence type="ECO:0000256" key="3">
    <source>
        <dbReference type="SAM" id="Phobius"/>
    </source>
</evidence>
<dbReference type="PANTHER" id="PTHR11328:SF28">
    <property type="entry name" value="MAJOR FACILITATOR SUPERFAMILY DOMAIN-CONTAINING PROTEIN 12"/>
    <property type="match status" value="1"/>
</dbReference>
<dbReference type="GO" id="GO:0008643">
    <property type="term" value="P:carbohydrate transport"/>
    <property type="evidence" value="ECO:0007669"/>
    <property type="project" value="InterPro"/>
</dbReference>
<feature type="transmembrane region" description="Helical" evidence="3">
    <location>
        <begin position="112"/>
        <end position="132"/>
    </location>
</feature>
<dbReference type="AlphaFoldDB" id="F0WTE9"/>
<dbReference type="EMBL" id="FR824295">
    <property type="protein sequence ID" value="CCA24639.1"/>
    <property type="molecule type" value="Genomic_DNA"/>
</dbReference>
<feature type="transmembrane region" description="Helical" evidence="3">
    <location>
        <begin position="393"/>
        <end position="411"/>
    </location>
</feature>
<reference evidence="4" key="2">
    <citation type="submission" date="2011-02" db="EMBL/GenBank/DDBJ databases">
        <authorList>
            <person name="MacLean D."/>
        </authorList>
    </citation>
    <scope>NUCLEOTIDE SEQUENCE</scope>
</reference>
<protein>
    <submittedName>
        <fullName evidence="4">GlycosidePentosideHexuronide (GPH):Cation Symporter Family putative</fullName>
    </submittedName>
</protein>
<feature type="transmembrane region" description="Helical" evidence="3">
    <location>
        <begin position="222"/>
        <end position="242"/>
    </location>
</feature>
<proteinExistence type="inferred from homology"/>
<dbReference type="CDD" id="cd17491">
    <property type="entry name" value="MFS_MFSD12"/>
    <property type="match status" value="1"/>
</dbReference>
<feature type="transmembrane region" description="Helical" evidence="3">
    <location>
        <begin position="348"/>
        <end position="381"/>
    </location>
</feature>
<feature type="transmembrane region" description="Helical" evidence="3">
    <location>
        <begin position="418"/>
        <end position="440"/>
    </location>
</feature>
<dbReference type="Pfam" id="PF13347">
    <property type="entry name" value="MFS_2"/>
    <property type="match status" value="2"/>
</dbReference>
<comment type="similarity">
    <text evidence="1">Belongs to the major facilitator superfamily.</text>
</comment>
<dbReference type="GO" id="GO:0005886">
    <property type="term" value="C:plasma membrane"/>
    <property type="evidence" value="ECO:0007669"/>
    <property type="project" value="TreeGrafter"/>
</dbReference>
<evidence type="ECO:0000256" key="2">
    <source>
        <dbReference type="SAM" id="MobiDB-lite"/>
    </source>
</evidence>